<dbReference type="InterPro" id="IPR015035">
    <property type="entry name" value="DUF1918"/>
</dbReference>
<proteinExistence type="predicted"/>
<name>A0ABW0Z678_9ACTN</name>
<sequence>MHATVGDQIRIKPRVVGMSEQVGEITEVRGAQGEPPYRVRFADGHETLIFPGPDCLIEPRKPQG</sequence>
<dbReference type="RefSeq" id="WP_390318061.1">
    <property type="nucleotide sequence ID" value="NZ_JBHSPB010000012.1"/>
</dbReference>
<evidence type="ECO:0000313" key="2">
    <source>
        <dbReference type="EMBL" id="MFC5722529.1"/>
    </source>
</evidence>
<dbReference type="EMBL" id="JBHSPB010000012">
    <property type="protein sequence ID" value="MFC5722529.1"/>
    <property type="molecule type" value="Genomic_DNA"/>
</dbReference>
<dbReference type="Pfam" id="PF08940">
    <property type="entry name" value="DUF1918"/>
    <property type="match status" value="1"/>
</dbReference>
<dbReference type="Proteomes" id="UP001596083">
    <property type="component" value="Unassembled WGS sequence"/>
</dbReference>
<reference evidence="3" key="1">
    <citation type="journal article" date="2019" name="Int. J. Syst. Evol. Microbiol.">
        <title>The Global Catalogue of Microorganisms (GCM) 10K type strain sequencing project: providing services to taxonomists for standard genome sequencing and annotation.</title>
        <authorList>
            <consortium name="The Broad Institute Genomics Platform"/>
            <consortium name="The Broad Institute Genome Sequencing Center for Infectious Disease"/>
            <person name="Wu L."/>
            <person name="Ma J."/>
        </authorList>
    </citation>
    <scope>NUCLEOTIDE SEQUENCE [LARGE SCALE GENOMIC DNA]</scope>
    <source>
        <strain evidence="3">CGMCC 4.7304</strain>
    </source>
</reference>
<organism evidence="2 3">
    <name type="scientific">Streptomyces gamaensis</name>
    <dbReference type="NCBI Taxonomy" id="1763542"/>
    <lineage>
        <taxon>Bacteria</taxon>
        <taxon>Bacillati</taxon>
        <taxon>Actinomycetota</taxon>
        <taxon>Actinomycetes</taxon>
        <taxon>Kitasatosporales</taxon>
        <taxon>Streptomycetaceae</taxon>
        <taxon>Streptomyces</taxon>
    </lineage>
</organism>
<feature type="domain" description="DUF1918" evidence="1">
    <location>
        <begin position="1"/>
        <end position="57"/>
    </location>
</feature>
<keyword evidence="3" id="KW-1185">Reference proteome</keyword>
<evidence type="ECO:0000313" key="3">
    <source>
        <dbReference type="Proteomes" id="UP001596083"/>
    </source>
</evidence>
<dbReference type="Gene3D" id="2.30.30.440">
    <property type="entry name" value="Domain of unknown function DUF1918"/>
    <property type="match status" value="1"/>
</dbReference>
<dbReference type="SUPFAM" id="SSF50118">
    <property type="entry name" value="Cell growth inhibitor/plasmid maintenance toxic component"/>
    <property type="match status" value="1"/>
</dbReference>
<evidence type="ECO:0000259" key="1">
    <source>
        <dbReference type="Pfam" id="PF08940"/>
    </source>
</evidence>
<accession>A0ABW0Z678</accession>
<protein>
    <submittedName>
        <fullName evidence="2">DUF1918 domain-containing protein</fullName>
    </submittedName>
</protein>
<comment type="caution">
    <text evidence="2">The sequence shown here is derived from an EMBL/GenBank/DDBJ whole genome shotgun (WGS) entry which is preliminary data.</text>
</comment>
<gene>
    <name evidence="2" type="ORF">ACFP1Z_20380</name>
</gene>